<name>A0A8J5JDC4_HOMAM</name>
<dbReference type="EMBL" id="JAHLQT010046319">
    <property type="protein sequence ID" value="KAG7153685.1"/>
    <property type="molecule type" value="Genomic_DNA"/>
</dbReference>
<gene>
    <name evidence="1" type="ORF">Hamer_G009352</name>
</gene>
<dbReference type="PANTHER" id="PTHR28037">
    <property type="entry name" value="ALCOHOL O-ACETYLTRANSFERASE 1-RELATED"/>
    <property type="match status" value="1"/>
</dbReference>
<dbReference type="AlphaFoldDB" id="A0A8J5JDC4"/>
<dbReference type="Proteomes" id="UP000747542">
    <property type="component" value="Unassembled WGS sequence"/>
</dbReference>
<dbReference type="SUPFAM" id="SSF52777">
    <property type="entry name" value="CoA-dependent acyltransferases"/>
    <property type="match status" value="2"/>
</dbReference>
<dbReference type="InterPro" id="IPR052058">
    <property type="entry name" value="Alcohol_O-acetyltransferase"/>
</dbReference>
<accession>A0A8J5JDC4</accession>
<evidence type="ECO:0000313" key="1">
    <source>
        <dbReference type="EMBL" id="KAG7153685.1"/>
    </source>
</evidence>
<organism evidence="1 2">
    <name type="scientific">Homarus americanus</name>
    <name type="common">American lobster</name>
    <dbReference type="NCBI Taxonomy" id="6706"/>
    <lineage>
        <taxon>Eukaryota</taxon>
        <taxon>Metazoa</taxon>
        <taxon>Ecdysozoa</taxon>
        <taxon>Arthropoda</taxon>
        <taxon>Crustacea</taxon>
        <taxon>Multicrustacea</taxon>
        <taxon>Malacostraca</taxon>
        <taxon>Eumalacostraca</taxon>
        <taxon>Eucarida</taxon>
        <taxon>Decapoda</taxon>
        <taxon>Pleocyemata</taxon>
        <taxon>Astacidea</taxon>
        <taxon>Nephropoidea</taxon>
        <taxon>Nephropidae</taxon>
        <taxon>Homarus</taxon>
    </lineage>
</organism>
<comment type="caution">
    <text evidence="1">The sequence shown here is derived from an EMBL/GenBank/DDBJ whole genome shotgun (WGS) entry which is preliminary data.</text>
</comment>
<proteinExistence type="predicted"/>
<dbReference type="PANTHER" id="PTHR28037:SF1">
    <property type="entry name" value="ALCOHOL O-ACETYLTRANSFERASE 1-RELATED"/>
    <property type="match status" value="1"/>
</dbReference>
<protein>
    <submittedName>
        <fullName evidence="1">Uncharacterized protein</fullName>
    </submittedName>
</protein>
<evidence type="ECO:0000313" key="2">
    <source>
        <dbReference type="Proteomes" id="UP000747542"/>
    </source>
</evidence>
<sequence length="639" mass="72117">MRSVGVEADRHRSAPGGCGGVLFPCPGVPLTGCVVSWVVRLTVGLKSSALVFLVTGNLLDLGPIKRKKKEEEGRKKFTGSSPYIIVKFLKLISQHQSKHVPRLKEFTQLVEELERKVIHPLRYQNGSNTGFDSDGTTDRVRFCTQPSPLPTGSVLEPKEYVRPLGILEFLLSIGGHYGSMNTVQALKLSSTQPIPVQTMMEAVTTVAQRTEFLQMCVKIRWLWPWFCRVTHLKIPFSVEHGDPIKSKSGRHEAVLIFAVHHTITDAYTNMVICRETLKVLNASMMGQVYQPTPRACVSFTCDKLITVTDWFHAIKFSIYKVLNTPFGDANSLVYFNGAIPQPKTKSSISKVFHEEFTEEATLRLRQCCRDQGITVHSCVVTVARLAYFQLAQRLSDVEIKQGKIRIMNCVNMRRFFPIEYQEATGCHVSVEEQEVTVNNTDGSSKVNFWSIAKEYHADVYRNIYRNLTDNHFVTTNMGDLRDLLPGKYGDGPVEITNVLRCVSDCYTGHPFTLVFQTFRDRFSVNVEYYDNKIRHEDAALFFSILTNHISDIMSYGTIGVSEDRSANVVEDKFYPTFDDHISCVDWWYEAATSSSVNLSGSQEPTVEEVKAAQETHIVYSIDSILVENSLARLPIDRGD</sequence>
<reference evidence="1" key="1">
    <citation type="journal article" date="2021" name="Sci. Adv.">
        <title>The American lobster genome reveals insights on longevity, neural, and immune adaptations.</title>
        <authorList>
            <person name="Polinski J.M."/>
            <person name="Zimin A.V."/>
            <person name="Clark K.F."/>
            <person name="Kohn A.B."/>
            <person name="Sadowski N."/>
            <person name="Timp W."/>
            <person name="Ptitsyn A."/>
            <person name="Khanna P."/>
            <person name="Romanova D.Y."/>
            <person name="Williams P."/>
            <person name="Greenwood S.J."/>
            <person name="Moroz L.L."/>
            <person name="Walt D.R."/>
            <person name="Bodnar A.G."/>
        </authorList>
    </citation>
    <scope>NUCLEOTIDE SEQUENCE</scope>
    <source>
        <strain evidence="1">GMGI-L3</strain>
    </source>
</reference>
<keyword evidence="2" id="KW-1185">Reference proteome</keyword>